<evidence type="ECO:0000313" key="3">
    <source>
        <dbReference type="Proteomes" id="UP000181903"/>
    </source>
</evidence>
<dbReference type="RefSeq" id="WP_060549176.1">
    <property type="nucleotide sequence ID" value="NZ_JYLI01000009.1"/>
</dbReference>
<feature type="domain" description="Dermonecrotic toxin N-terminal" evidence="1">
    <location>
        <begin position="779"/>
        <end position="1071"/>
    </location>
</feature>
<name>A0ABY0RE85_9PSED</name>
<protein>
    <recommendedName>
        <fullName evidence="1">Dermonecrotic toxin N-terminal domain-containing protein</fullName>
    </recommendedName>
</protein>
<gene>
    <name evidence="2" type="ORF">SAMN04490208_1602</name>
</gene>
<keyword evidence="3" id="KW-1185">Reference proteome</keyword>
<feature type="domain" description="Dermonecrotic toxin N-terminal" evidence="1">
    <location>
        <begin position="45"/>
        <end position="276"/>
    </location>
</feature>
<evidence type="ECO:0000259" key="1">
    <source>
        <dbReference type="Pfam" id="PF20178"/>
    </source>
</evidence>
<dbReference type="Gene3D" id="3.40.50.11550">
    <property type="match status" value="2"/>
</dbReference>
<dbReference type="SUPFAM" id="SSF159501">
    <property type="entry name" value="EreA/ChaN-like"/>
    <property type="match status" value="1"/>
</dbReference>
<dbReference type="Pfam" id="PF20178">
    <property type="entry name" value="ToxA_N"/>
    <property type="match status" value="2"/>
</dbReference>
<evidence type="ECO:0000313" key="2">
    <source>
        <dbReference type="EMBL" id="SDN82902.1"/>
    </source>
</evidence>
<sequence>MVSVTSSSTASPDLVGGLAPVSQASLLKNLQDVAVLAQRFLGYQPDAAQVSKDVFRQALEQQFKGIDLDPDQIFIHADAAGASVRSLTSVMQDMLSSGRVTVDPPIHGFFRSSSAGGGARRVDMTAQAFVQVVLRHAQLLFGHYERALTRFWNSPGPFTGNLIARDAMLHFRRNQLAAEANLRRADNVIDPTQGIGEQGLALVLGVIGAAIAAPVVPVLYRLSVTVKDRDVGLAGAFAIAPEGGLGSVQPVLLYTPQRGLEAFSGYSALLDALGLRGANGDCDEILLNVPVADREAVAQLLKAGRGRWVTAQLLADAGGSLLGRVLDEQLVLQRANLYSAFLPFRAGILDRVPEVLALAGGLPADLVARPLRADTLPVVPPADLALGDQQIYLMEKLDALNALTANLLRAMPEFNGFFQRRLALMFPSLNTPIDPDGIYLTHYRVDETGRKQLVSSKALGSVLLALLASTEPGNEQDGAPLAWAFFREALTLNEEWQLPHVGSANDLAHAVKKTFAGEVQAFWSSIQAGQGPQRELLVRLRKSVMATLAALGSVDGTLQASSRAAIDIVLRYPTRAARALAFPAEPCPQVYRLSMADGTPLAGVFVVGPDSVSDATGSWVLYTQGEGFEVFSRLAELLAALTARLDAGAQPGRLLAASLPSAVVEQQAGMWAGQRELTVHAVSDDFVFEGVSELLAKQQRDLSAVLGSDKALDAQALAQATDLAAQLDVAHAFMARNRQLERLNTPDWINALSAVDRGQLQALEEIAQEKNQLLGSLLEAIPTLRSYMKDKLRGKLREFLDDKRLYSVSQADIDPDTVNVVKSEWVRINYVPAPGLTPVQERTRTVVYSLTELALKNLTPWEKSLSWVSRDSLDATLTYADGRQVIDSEGQTVKLTREVLEQWVKALDIGQRYKKDVFQPAFDLSDSPGQARHLREVWLEAQAATLKHEAQQAALSPIAYRTPSTSDAGKKRGAQWLSAVLDTPDPARRAKVDGDTVGVSHLALGKLGVPPLEGGSQLVQGVFIVGVQGRAEMVLYASGAPDGRDIREILNQAQLRKLLVKPQWQQYLGKQLATNDPLVIKRVLPLPQRMVIRLVPCETPILPEMYRLMVARMSLHVERGAVSNAQLDRRSTINKVLFGIEVAGHLLDMMPWAEHWLSRTLTRWARLSKTAVRTFGTRGHNVPGLIVRDGAVGRILTVEMASGAAPKGTALGVKPLATQVLKSRQVTTASEFALHVSPSTRVSSFIPPAWEVSAVPALEAKTLIRGLEPNSRGIYRTSAGEYLIRPESALGHSRVYRIKGDFKLYGREDLVVQVVDARSGIEVGALVRGYRGGWKPQALKGGGGASSSLSGLPDYEFLQTPAFHRREHQLAMLSSFERRFYQQWFNRDKSRFFKRLALPPRPTPVLIDSNTTVDELIEKVLKQSNGLVLGEAHNELASKLFLKEKMQVLKNQGVRTIYVEGLNAADTPLRRVRAASKEPVHQVMEAAQALDLKVRGLDDDLLTYHLNPKKGTGIVDLSKRLKEMNYFAFRQIERHHPKDGGKWVALVGAAHMNTTEGVAGLAELTGTLGVRIRTVGPDWPVGITIPKARGADGRLSDVRLNFASGMP</sequence>
<proteinExistence type="predicted"/>
<dbReference type="InterPro" id="IPR046673">
    <property type="entry name" value="ToxA_N"/>
</dbReference>
<accession>A0ABY0RE85</accession>
<organism evidence="2 3">
    <name type="scientific">Pseudomonas poae</name>
    <dbReference type="NCBI Taxonomy" id="200451"/>
    <lineage>
        <taxon>Bacteria</taxon>
        <taxon>Pseudomonadati</taxon>
        <taxon>Pseudomonadota</taxon>
        <taxon>Gammaproteobacteria</taxon>
        <taxon>Pseudomonadales</taxon>
        <taxon>Pseudomonadaceae</taxon>
        <taxon>Pseudomonas</taxon>
    </lineage>
</organism>
<reference evidence="2 3" key="1">
    <citation type="submission" date="2016-10" db="EMBL/GenBank/DDBJ databases">
        <authorList>
            <person name="Varghese N."/>
            <person name="Submissions S."/>
        </authorList>
    </citation>
    <scope>NUCLEOTIDE SEQUENCE [LARGE SCALE GENOMIC DNA]</scope>
    <source>
        <strain evidence="2 3">BS2776</strain>
    </source>
</reference>
<dbReference type="CDD" id="cd14729">
    <property type="entry name" value="RtxA-like"/>
    <property type="match status" value="1"/>
</dbReference>
<dbReference type="Proteomes" id="UP000181903">
    <property type="component" value="Chromosome I"/>
</dbReference>
<dbReference type="EMBL" id="LT629706">
    <property type="protein sequence ID" value="SDN82902.1"/>
    <property type="molecule type" value="Genomic_DNA"/>
</dbReference>